<dbReference type="Pfam" id="PF12692">
    <property type="entry name" value="Methyltransf_17"/>
    <property type="match status" value="1"/>
</dbReference>
<name>A0A4Q2U769_9HYPH</name>
<evidence type="ECO:0000313" key="1">
    <source>
        <dbReference type="EMBL" id="RYC30857.1"/>
    </source>
</evidence>
<dbReference type="Proteomes" id="UP000290759">
    <property type="component" value="Unassembled WGS sequence"/>
</dbReference>
<reference evidence="1 2" key="1">
    <citation type="submission" date="2018-12" db="EMBL/GenBank/DDBJ databases">
        <authorList>
            <person name="Grouzdev D.S."/>
            <person name="Krutkina M.S."/>
        </authorList>
    </citation>
    <scope>NUCLEOTIDE SEQUENCE [LARGE SCALE GENOMIC DNA]</scope>
    <source>
        <strain evidence="1 2">RmlP026</strain>
    </source>
</reference>
<comment type="caution">
    <text evidence="1">The sequence shown here is derived from an EMBL/GenBank/DDBJ whole genome shotgun (WGS) entry which is preliminary data.</text>
</comment>
<evidence type="ECO:0000313" key="2">
    <source>
        <dbReference type="Proteomes" id="UP000290759"/>
    </source>
</evidence>
<dbReference type="RefSeq" id="WP_129228056.1">
    <property type="nucleotide sequence ID" value="NZ_QYBB01000020.1"/>
</dbReference>
<dbReference type="SUPFAM" id="SSF53335">
    <property type="entry name" value="S-adenosyl-L-methionine-dependent methyltransferases"/>
    <property type="match status" value="1"/>
</dbReference>
<dbReference type="AlphaFoldDB" id="A0A4Q2U769"/>
<reference evidence="1 2" key="2">
    <citation type="submission" date="2019-02" db="EMBL/GenBank/DDBJ databases">
        <title>'Lichenibacterium ramalinii' gen. nov. sp. nov., 'Lichenibacterium minor' gen. nov. sp. nov.</title>
        <authorList>
            <person name="Pankratov T."/>
        </authorList>
    </citation>
    <scope>NUCLEOTIDE SEQUENCE [LARGE SCALE GENOMIC DNA]</scope>
    <source>
        <strain evidence="1 2">RmlP026</strain>
    </source>
</reference>
<accession>A0A4Q2U769</accession>
<gene>
    <name evidence="1" type="ORF">D3273_16865</name>
</gene>
<keyword evidence="2" id="KW-1185">Reference proteome</keyword>
<organism evidence="1 2">
    <name type="scientific">Lichenibacterium minor</name>
    <dbReference type="NCBI Taxonomy" id="2316528"/>
    <lineage>
        <taxon>Bacteria</taxon>
        <taxon>Pseudomonadati</taxon>
        <taxon>Pseudomonadota</taxon>
        <taxon>Alphaproteobacteria</taxon>
        <taxon>Hyphomicrobiales</taxon>
        <taxon>Lichenihabitantaceae</taxon>
        <taxon>Lichenibacterium</taxon>
    </lineage>
</organism>
<sequence>MSRLDSFIRRMSAQRDILDALPRRLAGVPGLVMEFGLGSARTYDHLRERFPGRRIVVFESVVVEAVRPRPAPDDFVVGDLPGTAAAWPDGCAALVHADIETGDAAADAALRDWLPALAARLLAPGGFAVSGAPLPHPRLVAEPLPPGVAEGRYHVLRRDQRSFGG</sequence>
<proteinExistence type="predicted"/>
<dbReference type="OrthoDB" id="7348097at2"/>
<dbReference type="InterPro" id="IPR029063">
    <property type="entry name" value="SAM-dependent_MTases_sf"/>
</dbReference>
<dbReference type="EMBL" id="QYBB01000020">
    <property type="protein sequence ID" value="RYC30857.1"/>
    <property type="molecule type" value="Genomic_DNA"/>
</dbReference>
<dbReference type="InterPro" id="IPR025690">
    <property type="entry name" value="Methyltransf_put"/>
</dbReference>
<evidence type="ECO:0008006" key="3">
    <source>
        <dbReference type="Google" id="ProtNLM"/>
    </source>
</evidence>
<protein>
    <recommendedName>
        <fullName evidence="3">S-adenosyl-L-methionine methyltransferase</fullName>
    </recommendedName>
</protein>
<dbReference type="Gene3D" id="3.40.50.150">
    <property type="entry name" value="Vaccinia Virus protein VP39"/>
    <property type="match status" value="1"/>
</dbReference>